<evidence type="ECO:0008006" key="4">
    <source>
        <dbReference type="Google" id="ProtNLM"/>
    </source>
</evidence>
<proteinExistence type="predicted"/>
<dbReference type="AlphaFoldDB" id="A0A8A1LYU6"/>
<protein>
    <recommendedName>
        <fullName evidence="4">Secreted protein</fullName>
    </recommendedName>
</protein>
<evidence type="ECO:0000313" key="2">
    <source>
        <dbReference type="EMBL" id="QSS57574.1"/>
    </source>
</evidence>
<name>A0A8A1LYU6_AJEC8</name>
<dbReference type="VEuPathDB" id="FungiDB:I7I53_11800"/>
<keyword evidence="1" id="KW-0732">Signal</keyword>
<accession>A0A8A1LYU6</accession>
<gene>
    <name evidence="2" type="ORF">I7I53_11800</name>
</gene>
<feature type="chain" id="PRO_5033990875" description="Secreted protein" evidence="1">
    <location>
        <begin position="27"/>
        <end position="73"/>
    </location>
</feature>
<sequence>MGKAGKGLDSNSKFFTFFLFFFFSFASPHQKSRKIIHPIKENIITIQVLYYFLKLSSNMPRITGLLRNNNSSS</sequence>
<feature type="signal peptide" evidence="1">
    <location>
        <begin position="1"/>
        <end position="26"/>
    </location>
</feature>
<evidence type="ECO:0000313" key="3">
    <source>
        <dbReference type="Proteomes" id="UP000663419"/>
    </source>
</evidence>
<reference evidence="2" key="1">
    <citation type="submission" date="2021-01" db="EMBL/GenBank/DDBJ databases">
        <title>Chromosome-level genome assembly of a human fungal pathogen reveals clustering of transcriptionally co-regulated genes.</title>
        <authorList>
            <person name="Voorhies M."/>
            <person name="Cohen S."/>
            <person name="Shea T.P."/>
            <person name="Petrus S."/>
            <person name="Munoz J.F."/>
            <person name="Poplawski S."/>
            <person name="Goldman W.E."/>
            <person name="Michael T."/>
            <person name="Cuomo C.A."/>
            <person name="Sil A."/>
            <person name="Beyhan S."/>
        </authorList>
    </citation>
    <scope>NUCLEOTIDE SEQUENCE</scope>
    <source>
        <strain evidence="2">H88</strain>
    </source>
</reference>
<evidence type="ECO:0000256" key="1">
    <source>
        <dbReference type="SAM" id="SignalP"/>
    </source>
</evidence>
<organism evidence="2 3">
    <name type="scientific">Ajellomyces capsulatus (strain H88)</name>
    <name type="common">Darling's disease fungus</name>
    <name type="synonym">Histoplasma capsulatum</name>
    <dbReference type="NCBI Taxonomy" id="544711"/>
    <lineage>
        <taxon>Eukaryota</taxon>
        <taxon>Fungi</taxon>
        <taxon>Dikarya</taxon>
        <taxon>Ascomycota</taxon>
        <taxon>Pezizomycotina</taxon>
        <taxon>Eurotiomycetes</taxon>
        <taxon>Eurotiomycetidae</taxon>
        <taxon>Onygenales</taxon>
        <taxon>Ajellomycetaceae</taxon>
        <taxon>Histoplasma</taxon>
    </lineage>
</organism>
<dbReference type="EMBL" id="CP069107">
    <property type="protein sequence ID" value="QSS57574.1"/>
    <property type="molecule type" value="Genomic_DNA"/>
</dbReference>
<dbReference type="Proteomes" id="UP000663419">
    <property type="component" value="Chromosome 6"/>
</dbReference>